<evidence type="ECO:0000313" key="2">
    <source>
        <dbReference type="EMBL" id="APF41568.1"/>
    </source>
</evidence>
<feature type="domain" description="Bacterial bifunctional deaminase-reductase C-terminal" evidence="1">
    <location>
        <begin position="5"/>
        <end position="180"/>
    </location>
</feature>
<dbReference type="KEGG" id="nae:BHE16_11865"/>
<dbReference type="InterPro" id="IPR002734">
    <property type="entry name" value="RibDG_C"/>
</dbReference>
<name>A0A1L2ZR77_9MICC</name>
<dbReference type="SUPFAM" id="SSF53597">
    <property type="entry name" value="Dihydrofolate reductase-like"/>
    <property type="match status" value="1"/>
</dbReference>
<dbReference type="OrthoDB" id="7949219at2"/>
<dbReference type="EMBL" id="CP018135">
    <property type="protein sequence ID" value="APF41568.1"/>
    <property type="molecule type" value="Genomic_DNA"/>
</dbReference>
<dbReference type="PANTHER" id="PTHR38011">
    <property type="entry name" value="DIHYDROFOLATE REDUCTASE FAMILY PROTEIN (AFU_ORTHOLOGUE AFUA_8G06820)"/>
    <property type="match status" value="1"/>
</dbReference>
<dbReference type="InterPro" id="IPR050765">
    <property type="entry name" value="Riboflavin_Biosynth_HTPR"/>
</dbReference>
<proteinExistence type="predicted"/>
<dbReference type="GO" id="GO:0008703">
    <property type="term" value="F:5-amino-6-(5-phosphoribosylamino)uracil reductase activity"/>
    <property type="evidence" value="ECO:0007669"/>
    <property type="project" value="InterPro"/>
</dbReference>
<reference evidence="2 3" key="1">
    <citation type="submission" date="2016-11" db="EMBL/GenBank/DDBJ databases">
        <title>Genome sequencing of Zhihengliuella aestuarii B18 antagonistic to Plasmodiophora brassicae.</title>
        <authorList>
            <person name="Luo Y."/>
        </authorList>
    </citation>
    <scope>NUCLEOTIDE SEQUENCE [LARGE SCALE GENOMIC DNA]</scope>
    <source>
        <strain evidence="2 3">B18</strain>
    </source>
</reference>
<evidence type="ECO:0000313" key="3">
    <source>
        <dbReference type="Proteomes" id="UP000183530"/>
    </source>
</evidence>
<keyword evidence="3" id="KW-1185">Reference proteome</keyword>
<dbReference type="STRING" id="556325.BHE16_11865"/>
<dbReference type="PANTHER" id="PTHR38011:SF11">
    <property type="entry name" value="2,5-DIAMINO-6-RIBOSYLAMINO-4(3H)-PYRIMIDINONE 5'-PHOSPHATE REDUCTASE"/>
    <property type="match status" value="1"/>
</dbReference>
<dbReference type="InterPro" id="IPR024072">
    <property type="entry name" value="DHFR-like_dom_sf"/>
</dbReference>
<organism evidence="2 3">
    <name type="scientific">Neomicrococcus aestuarii</name>
    <dbReference type="NCBI Taxonomy" id="556325"/>
    <lineage>
        <taxon>Bacteria</taxon>
        <taxon>Bacillati</taxon>
        <taxon>Actinomycetota</taxon>
        <taxon>Actinomycetes</taxon>
        <taxon>Micrococcales</taxon>
        <taxon>Micrococcaceae</taxon>
        <taxon>Neomicrococcus</taxon>
    </lineage>
</organism>
<dbReference type="Proteomes" id="UP000183530">
    <property type="component" value="Chromosome"/>
</dbReference>
<dbReference type="AlphaFoldDB" id="A0A1L2ZR77"/>
<accession>A0A1L2ZR77</accession>
<gene>
    <name evidence="2" type="ORF">BHE16_11865</name>
</gene>
<dbReference type="Gene3D" id="3.40.430.10">
    <property type="entry name" value="Dihydrofolate Reductase, subunit A"/>
    <property type="match status" value="1"/>
</dbReference>
<dbReference type="GO" id="GO:0009231">
    <property type="term" value="P:riboflavin biosynthetic process"/>
    <property type="evidence" value="ECO:0007669"/>
    <property type="project" value="InterPro"/>
</dbReference>
<evidence type="ECO:0000259" key="1">
    <source>
        <dbReference type="Pfam" id="PF01872"/>
    </source>
</evidence>
<dbReference type="Pfam" id="PF01872">
    <property type="entry name" value="RibD_C"/>
    <property type="match status" value="1"/>
</dbReference>
<sequence length="187" mass="20757">MGTLSYTTAMSLDGFVADSDGDFQWAAPNEEIFRFHIERVGDVSAEVLGRKTYELMKYWDTEPAGEDWGEQEREFAALWQGVNLFVASRSFERADVADPRTTLINELELETLRRIVADASGEVEIFGPTVARDAIVGNLVDDYRFFVVPVTVGGGLAAIPANAKLDLALVEQRVFSNGTLFVHYKKA</sequence>
<protein>
    <submittedName>
        <fullName evidence="2">Deaminase</fullName>
    </submittedName>
</protein>
<dbReference type="RefSeq" id="WP_071895037.1">
    <property type="nucleotide sequence ID" value="NZ_CP018135.1"/>
</dbReference>